<keyword evidence="9" id="KW-1185">Reference proteome</keyword>
<reference evidence="8" key="2">
    <citation type="journal article" date="2023" name="IMA Fungus">
        <title>Comparative genomic study of the Penicillium genus elucidates a diverse pangenome and 15 lateral gene transfer events.</title>
        <authorList>
            <person name="Petersen C."/>
            <person name="Sorensen T."/>
            <person name="Nielsen M.R."/>
            <person name="Sondergaard T.E."/>
            <person name="Sorensen J.L."/>
            <person name="Fitzpatrick D.A."/>
            <person name="Frisvad J.C."/>
            <person name="Nielsen K.L."/>
        </authorList>
    </citation>
    <scope>NUCLEOTIDE SEQUENCE</scope>
    <source>
        <strain evidence="8">IBT 15544</strain>
    </source>
</reference>
<dbReference type="GO" id="GO:0016020">
    <property type="term" value="C:membrane"/>
    <property type="evidence" value="ECO:0007669"/>
    <property type="project" value="UniProtKB-SubCell"/>
</dbReference>
<feature type="region of interest" description="Disordered" evidence="5">
    <location>
        <begin position="1"/>
        <end position="43"/>
    </location>
</feature>
<feature type="domain" description="Major facilitator superfamily (MFS) profile" evidence="7">
    <location>
        <begin position="53"/>
        <end position="521"/>
    </location>
</feature>
<dbReference type="SUPFAM" id="SSF103473">
    <property type="entry name" value="MFS general substrate transporter"/>
    <property type="match status" value="1"/>
</dbReference>
<comment type="subcellular location">
    <subcellularLocation>
        <location evidence="1">Membrane</location>
        <topology evidence="1">Multi-pass membrane protein</topology>
    </subcellularLocation>
</comment>
<feature type="transmembrane region" description="Helical" evidence="6">
    <location>
        <begin position="118"/>
        <end position="137"/>
    </location>
</feature>
<feature type="transmembrane region" description="Helical" evidence="6">
    <location>
        <begin position="319"/>
        <end position="338"/>
    </location>
</feature>
<organism evidence="8 9">
    <name type="scientific">Penicillium cinerascens</name>
    <dbReference type="NCBI Taxonomy" id="70096"/>
    <lineage>
        <taxon>Eukaryota</taxon>
        <taxon>Fungi</taxon>
        <taxon>Dikarya</taxon>
        <taxon>Ascomycota</taxon>
        <taxon>Pezizomycotina</taxon>
        <taxon>Eurotiomycetes</taxon>
        <taxon>Eurotiomycetidae</taxon>
        <taxon>Eurotiales</taxon>
        <taxon>Aspergillaceae</taxon>
        <taxon>Penicillium</taxon>
    </lineage>
</organism>
<feature type="transmembrane region" description="Helical" evidence="6">
    <location>
        <begin position="93"/>
        <end position="111"/>
    </location>
</feature>
<feature type="transmembrane region" description="Helical" evidence="6">
    <location>
        <begin position="279"/>
        <end position="298"/>
    </location>
</feature>
<evidence type="ECO:0000256" key="3">
    <source>
        <dbReference type="ARBA" id="ARBA00022989"/>
    </source>
</evidence>
<feature type="transmembrane region" description="Helical" evidence="6">
    <location>
        <begin position="386"/>
        <end position="405"/>
    </location>
</feature>
<keyword evidence="3 6" id="KW-1133">Transmembrane helix</keyword>
<proteinExistence type="predicted"/>
<keyword evidence="2 6" id="KW-0812">Transmembrane</keyword>
<evidence type="ECO:0000256" key="5">
    <source>
        <dbReference type="SAM" id="MobiDB-lite"/>
    </source>
</evidence>
<dbReference type="AlphaFoldDB" id="A0A9W9MHU4"/>
<comment type="caution">
    <text evidence="8">The sequence shown here is derived from an EMBL/GenBank/DDBJ whole genome shotgun (WGS) entry which is preliminary data.</text>
</comment>
<sequence>MSAASATNGTLAEPKMDNRSESQPRVEQKAPEDNAHPDSNEGTGPTNAPIVILIFCISCITFFSSYLGGLATVSVPQISSDLHLSPGMELWPVQMYTLATGCTLLISGAMSDAVGNRVLFLLGCFLLRIISMASGLARSGTELVIFRAISGVAVSFCLPSAMSIIAEHLPTGKLRNSALVLMGSGQPIGFGVGLIFGGIFADTVGWRWGFNSAAIANGPAFLLSWWQLPRNKEGRRGVLWTRMVFGIDWVGAFIISPALALLSYALAIITDDVANIHEAATIVLLCLFGVLLLGFVLWEGRQERRSKPTLIKNSLWKQAAFTCICVIVFMIWGSFNAFEQVVNFFFQDVQRLSVLNTSLRFIPVSVVGFGVSVITGMILHRVRANIIISIATVISSFSPLLMALVNPAWTYWRYVFFAMCMNPVSADVLFTASNIIIAGMFPAETQGLASGVFNTVSQIGRTIGLALVALISNSITERTSSAEDKQSPESLLSGYRAAFWFLFAMNVSSLVVALVWLRKVGNVGNGKHI</sequence>
<evidence type="ECO:0000256" key="1">
    <source>
        <dbReference type="ARBA" id="ARBA00004141"/>
    </source>
</evidence>
<evidence type="ECO:0000256" key="4">
    <source>
        <dbReference type="ARBA" id="ARBA00023136"/>
    </source>
</evidence>
<evidence type="ECO:0000259" key="7">
    <source>
        <dbReference type="PROSITE" id="PS50850"/>
    </source>
</evidence>
<gene>
    <name evidence="8" type="ORF">N7498_006228</name>
</gene>
<feature type="compositionally biased region" description="Basic and acidic residues" evidence="5">
    <location>
        <begin position="14"/>
        <end position="39"/>
    </location>
</feature>
<evidence type="ECO:0000313" key="8">
    <source>
        <dbReference type="EMBL" id="KAJ5201565.1"/>
    </source>
</evidence>
<reference evidence="8" key="1">
    <citation type="submission" date="2022-12" db="EMBL/GenBank/DDBJ databases">
        <authorList>
            <person name="Petersen C."/>
        </authorList>
    </citation>
    <scope>NUCLEOTIDE SEQUENCE</scope>
    <source>
        <strain evidence="8">IBT 15544</strain>
    </source>
</reference>
<feature type="compositionally biased region" description="Polar residues" evidence="5">
    <location>
        <begin position="1"/>
        <end position="10"/>
    </location>
</feature>
<dbReference type="InterPro" id="IPR011701">
    <property type="entry name" value="MFS"/>
</dbReference>
<dbReference type="Gene3D" id="1.20.1250.20">
    <property type="entry name" value="MFS general substrate transporter like domains"/>
    <property type="match status" value="1"/>
</dbReference>
<evidence type="ECO:0000313" key="9">
    <source>
        <dbReference type="Proteomes" id="UP001150904"/>
    </source>
</evidence>
<dbReference type="OrthoDB" id="2130629at2759"/>
<evidence type="ECO:0000256" key="2">
    <source>
        <dbReference type="ARBA" id="ARBA00022692"/>
    </source>
</evidence>
<dbReference type="Proteomes" id="UP001150904">
    <property type="component" value="Unassembled WGS sequence"/>
</dbReference>
<accession>A0A9W9MHU4</accession>
<evidence type="ECO:0000256" key="6">
    <source>
        <dbReference type="SAM" id="Phobius"/>
    </source>
</evidence>
<feature type="transmembrane region" description="Helical" evidence="6">
    <location>
        <begin position="206"/>
        <end position="226"/>
    </location>
</feature>
<dbReference type="GeneID" id="83180591"/>
<dbReference type="PROSITE" id="PS50850">
    <property type="entry name" value="MFS"/>
    <property type="match status" value="1"/>
</dbReference>
<dbReference type="RefSeq" id="XP_058307481.1">
    <property type="nucleotide sequence ID" value="XM_058453290.1"/>
</dbReference>
<feature type="transmembrane region" description="Helical" evidence="6">
    <location>
        <begin position="178"/>
        <end position="200"/>
    </location>
</feature>
<name>A0A9W9MHU4_9EURO</name>
<protein>
    <submittedName>
        <fullName evidence="8">Major facilitator superfamily domain general substrate transporter</fullName>
    </submittedName>
</protein>
<feature type="transmembrane region" description="Helical" evidence="6">
    <location>
        <begin position="50"/>
        <end position="73"/>
    </location>
</feature>
<dbReference type="Pfam" id="PF07690">
    <property type="entry name" value="MFS_1"/>
    <property type="match status" value="1"/>
</dbReference>
<dbReference type="Gene3D" id="1.20.1720.10">
    <property type="entry name" value="Multidrug resistance protein D"/>
    <property type="match status" value="1"/>
</dbReference>
<dbReference type="PANTHER" id="PTHR42718">
    <property type="entry name" value="MAJOR FACILITATOR SUPERFAMILY MULTIDRUG TRANSPORTER MFSC"/>
    <property type="match status" value="1"/>
</dbReference>
<feature type="transmembrane region" description="Helical" evidence="6">
    <location>
        <begin position="497"/>
        <end position="517"/>
    </location>
</feature>
<feature type="transmembrane region" description="Helical" evidence="6">
    <location>
        <begin position="143"/>
        <end position="166"/>
    </location>
</feature>
<keyword evidence="4 6" id="KW-0472">Membrane</keyword>
<feature type="transmembrane region" description="Helical" evidence="6">
    <location>
        <begin position="247"/>
        <end position="267"/>
    </location>
</feature>
<feature type="transmembrane region" description="Helical" evidence="6">
    <location>
        <begin position="358"/>
        <end position="379"/>
    </location>
</feature>
<dbReference type="GO" id="GO:0022857">
    <property type="term" value="F:transmembrane transporter activity"/>
    <property type="evidence" value="ECO:0007669"/>
    <property type="project" value="InterPro"/>
</dbReference>
<dbReference type="PANTHER" id="PTHR42718:SF27">
    <property type="entry name" value="TRANSPORTER, PUTATIVE-RELATED"/>
    <property type="match status" value="1"/>
</dbReference>
<dbReference type="InterPro" id="IPR036259">
    <property type="entry name" value="MFS_trans_sf"/>
</dbReference>
<dbReference type="InterPro" id="IPR020846">
    <property type="entry name" value="MFS_dom"/>
</dbReference>
<dbReference type="EMBL" id="JAPQKR010000013">
    <property type="protein sequence ID" value="KAJ5201565.1"/>
    <property type="molecule type" value="Genomic_DNA"/>
</dbReference>